<keyword evidence="3 5" id="KW-1133">Transmembrane helix</keyword>
<dbReference type="Pfam" id="PF00822">
    <property type="entry name" value="PMP22_Claudin"/>
    <property type="match status" value="1"/>
</dbReference>
<comment type="subcellular location">
    <subcellularLocation>
        <location evidence="1">Membrane</location>
        <topology evidence="1">Multi-pass membrane protein</topology>
    </subcellularLocation>
</comment>
<evidence type="ECO:0000256" key="1">
    <source>
        <dbReference type="ARBA" id="ARBA00004141"/>
    </source>
</evidence>
<dbReference type="PANTHER" id="PTHR10671:SF108">
    <property type="entry name" value="CLAUDIN FAMILY PROTEIN-RELATED"/>
    <property type="match status" value="1"/>
</dbReference>
<keyword evidence="4 5" id="KW-0472">Membrane</keyword>
<comment type="caution">
    <text evidence="6">The sequence shown here is derived from an EMBL/GenBank/DDBJ whole genome shotgun (WGS) entry which is preliminary data.</text>
</comment>
<dbReference type="Proteomes" id="UP000826234">
    <property type="component" value="Unassembled WGS sequence"/>
</dbReference>
<dbReference type="InterPro" id="IPR050579">
    <property type="entry name" value="PMP-22/EMP/MP20-like"/>
</dbReference>
<evidence type="ECO:0000256" key="2">
    <source>
        <dbReference type="ARBA" id="ARBA00022692"/>
    </source>
</evidence>
<gene>
    <name evidence="6" type="ORF">JD844_005705</name>
</gene>
<dbReference type="PANTHER" id="PTHR10671">
    <property type="entry name" value="EPITHELIAL MEMBRANE PROTEIN-RELATED"/>
    <property type="match status" value="1"/>
</dbReference>
<name>A0ABQ7TPI5_PHRPL</name>
<evidence type="ECO:0000256" key="5">
    <source>
        <dbReference type="SAM" id="Phobius"/>
    </source>
</evidence>
<keyword evidence="2 5" id="KW-0812">Transmembrane</keyword>
<feature type="transmembrane region" description="Helical" evidence="5">
    <location>
        <begin position="146"/>
        <end position="165"/>
    </location>
</feature>
<evidence type="ECO:0000313" key="7">
    <source>
        <dbReference type="Proteomes" id="UP000826234"/>
    </source>
</evidence>
<dbReference type="EMBL" id="JAIPUX010000035">
    <property type="protein sequence ID" value="KAH0631397.1"/>
    <property type="molecule type" value="Genomic_DNA"/>
</dbReference>
<keyword evidence="7" id="KW-1185">Reference proteome</keyword>
<evidence type="ECO:0000313" key="6">
    <source>
        <dbReference type="EMBL" id="KAH0631397.1"/>
    </source>
</evidence>
<feature type="transmembrane region" description="Helical" evidence="5">
    <location>
        <begin position="79"/>
        <end position="99"/>
    </location>
</feature>
<protein>
    <submittedName>
        <fullName evidence="6">Uncharacterized protein</fullName>
    </submittedName>
</protein>
<evidence type="ECO:0000256" key="3">
    <source>
        <dbReference type="ARBA" id="ARBA00022989"/>
    </source>
</evidence>
<dbReference type="InterPro" id="IPR004031">
    <property type="entry name" value="PMP22/EMP/MP20/Claudin"/>
</dbReference>
<proteinExistence type="predicted"/>
<sequence>MPPANMEWIRVKLPYRATTASSTCISFLLLSVSLLSPSWMEIIVPETSISSSPVVNKLCNKVVCSQLDGSSDFMKASRIFLTLATIAGFIAAFSLLISCRCLRCCGGSSNMLISSVASFTTGVFGFVTMVLYTVDITNEEMSSVGHLHFTWSFCLAWMVFTLYIMNGFFSLMTHLLSVSSASERHTGPMLLEGGVQQLASGDHTTVRLSVPPGQETATTPARSLFPGPSICLNSTII</sequence>
<reference evidence="6 7" key="1">
    <citation type="journal article" date="2022" name="Gigascience">
        <title>A chromosome-level genome assembly and annotation of the desert horned lizard, Phrynosoma platyrhinos, provides insight into chromosomal rearrangements among reptiles.</title>
        <authorList>
            <person name="Koochekian N."/>
            <person name="Ascanio A."/>
            <person name="Farleigh K."/>
            <person name="Card D.C."/>
            <person name="Schield D.R."/>
            <person name="Castoe T.A."/>
            <person name="Jezkova T."/>
        </authorList>
    </citation>
    <scope>NUCLEOTIDE SEQUENCE [LARGE SCALE GENOMIC DNA]</scope>
    <source>
        <strain evidence="6">NK-2021</strain>
    </source>
</reference>
<dbReference type="Gene3D" id="1.20.140.150">
    <property type="match status" value="1"/>
</dbReference>
<organism evidence="6 7">
    <name type="scientific">Phrynosoma platyrhinos</name>
    <name type="common">Desert horned lizard</name>
    <dbReference type="NCBI Taxonomy" id="52577"/>
    <lineage>
        <taxon>Eukaryota</taxon>
        <taxon>Metazoa</taxon>
        <taxon>Chordata</taxon>
        <taxon>Craniata</taxon>
        <taxon>Vertebrata</taxon>
        <taxon>Euteleostomi</taxon>
        <taxon>Lepidosauria</taxon>
        <taxon>Squamata</taxon>
        <taxon>Bifurcata</taxon>
        <taxon>Unidentata</taxon>
        <taxon>Episquamata</taxon>
        <taxon>Toxicofera</taxon>
        <taxon>Iguania</taxon>
        <taxon>Phrynosomatidae</taxon>
        <taxon>Phrynosomatinae</taxon>
        <taxon>Phrynosoma</taxon>
    </lineage>
</organism>
<evidence type="ECO:0000256" key="4">
    <source>
        <dbReference type="ARBA" id="ARBA00023136"/>
    </source>
</evidence>
<feature type="transmembrane region" description="Helical" evidence="5">
    <location>
        <begin position="111"/>
        <end position="134"/>
    </location>
</feature>
<accession>A0ABQ7TPI5</accession>